<evidence type="ECO:0000313" key="2">
    <source>
        <dbReference type="Proteomes" id="UP000319160"/>
    </source>
</evidence>
<comment type="caution">
    <text evidence="1">The sequence shown here is derived from an EMBL/GenBank/DDBJ whole genome shotgun (WGS) entry which is preliminary data.</text>
</comment>
<dbReference type="OrthoDB" id="5571888at2759"/>
<sequence>MLEFLETQGLALFSQPLLCRLRQGLKQRDGFATGFLFELLNATDKYRATNPRDKIYALKSLLPLCIRKIIRIDYDEDWETLFALLIESTTRNNKDSTVVDGQVSSTPSWAIDFSYSDSRGHTKDLATDAIDATDVVTFEWFLIHNALKITDSQGATQNPMFATPSTLFCDGINIDGIHRTGIIAENQSSNLIVAALSLAFEIQRRVKESARAEASMDMDMEAIYSLISFFCLHLETDSFPRGQGKEIFEARLKEPAGRTYFITDNGLIGIATAPVREGDSLCLLDGVPVYFVLRAVPDLEVEGHDSRSEAAQRHRIVARAVVKGVDLPAPRASFPSRRFQNV</sequence>
<dbReference type="EMBL" id="VFLP01000049">
    <property type="protein sequence ID" value="TRX91090.1"/>
    <property type="molecule type" value="Genomic_DNA"/>
</dbReference>
<evidence type="ECO:0000313" key="1">
    <source>
        <dbReference type="EMBL" id="TRX91090.1"/>
    </source>
</evidence>
<gene>
    <name evidence="1" type="ORF">FHL15_008072</name>
</gene>
<name>A0A553HT09_9PEZI</name>
<dbReference type="InterPro" id="IPR052895">
    <property type="entry name" value="HetReg/Transcr_Mod"/>
</dbReference>
<dbReference type="PANTHER" id="PTHR24148">
    <property type="entry name" value="ANKYRIN REPEAT DOMAIN-CONTAINING PROTEIN 39 HOMOLOG-RELATED"/>
    <property type="match status" value="1"/>
</dbReference>
<reference evidence="2" key="1">
    <citation type="submission" date="2019-06" db="EMBL/GenBank/DDBJ databases">
        <title>Draft genome sequence of the griseofulvin-producing fungus Xylaria cubensis strain G536.</title>
        <authorList>
            <person name="Mead M.E."/>
            <person name="Raja H.A."/>
            <person name="Steenwyk J.L."/>
            <person name="Knowles S.L."/>
            <person name="Oberlies N.H."/>
            <person name="Rokas A."/>
        </authorList>
    </citation>
    <scope>NUCLEOTIDE SEQUENCE [LARGE SCALE GENOMIC DNA]</scope>
    <source>
        <strain evidence="2">G536</strain>
    </source>
</reference>
<proteinExistence type="predicted"/>
<dbReference type="AlphaFoldDB" id="A0A553HT09"/>
<dbReference type="Proteomes" id="UP000319160">
    <property type="component" value="Unassembled WGS sequence"/>
</dbReference>
<accession>A0A553HT09</accession>
<keyword evidence="2" id="KW-1185">Reference proteome</keyword>
<organism evidence="1 2">
    <name type="scientific">Xylaria flabelliformis</name>
    <dbReference type="NCBI Taxonomy" id="2512241"/>
    <lineage>
        <taxon>Eukaryota</taxon>
        <taxon>Fungi</taxon>
        <taxon>Dikarya</taxon>
        <taxon>Ascomycota</taxon>
        <taxon>Pezizomycotina</taxon>
        <taxon>Sordariomycetes</taxon>
        <taxon>Xylariomycetidae</taxon>
        <taxon>Xylariales</taxon>
        <taxon>Xylariaceae</taxon>
        <taxon>Xylaria</taxon>
    </lineage>
</organism>
<protein>
    <submittedName>
        <fullName evidence="1">Uncharacterized protein</fullName>
    </submittedName>
</protein>
<dbReference type="PANTHER" id="PTHR24148:SF77">
    <property type="entry name" value="HETEROKARYON INCOMPATIBILITY DOMAIN-CONTAINING PROTEIN"/>
    <property type="match status" value="1"/>
</dbReference>